<dbReference type="Gene3D" id="3.40.50.12230">
    <property type="match status" value="1"/>
</dbReference>
<dbReference type="Pfam" id="PF00551">
    <property type="entry name" value="Formyl_trans_N"/>
    <property type="match status" value="1"/>
</dbReference>
<sequence length="303" mass="34584">MKIIFMGTPDFAVPVLDALYNSEHQVQAVVTVPDHWGGRNKSQKLESAVKKYADQKNLEVLQPKKLNHASFLNRLRELEPDLIVVVAFKKLPKLVWSIPRLGTINLHASLLPAFRGAAPINHAVIQGEAITGMTTFLIDEKIDTGHILLQERVPIRNDDTAGDLYNRMMEISGEFVLETIQRLESGKITPTPQRDQFASAAPKVFFDQNELDFDQPVNDLYNFIRGMSPYPASWTRYQDKILKIFFAEPVHKVHQETPGTIKTDYQTYFRIYAADGYLEIEDLQWEGKRRMGIKDFLNGLSPQ</sequence>
<evidence type="ECO:0000313" key="9">
    <source>
        <dbReference type="Proteomes" id="UP000753961"/>
    </source>
</evidence>
<dbReference type="RefSeq" id="WP_222581604.1">
    <property type="nucleotide sequence ID" value="NZ_JAHVHU010000022.1"/>
</dbReference>
<organism evidence="8 9">
    <name type="scientific">Membranihabitans marinus</name>
    <dbReference type="NCBI Taxonomy" id="1227546"/>
    <lineage>
        <taxon>Bacteria</taxon>
        <taxon>Pseudomonadati</taxon>
        <taxon>Bacteroidota</taxon>
        <taxon>Saprospiria</taxon>
        <taxon>Saprospirales</taxon>
        <taxon>Saprospiraceae</taxon>
        <taxon>Membranihabitans</taxon>
    </lineage>
</organism>
<dbReference type="NCBIfam" id="TIGR00460">
    <property type="entry name" value="fmt"/>
    <property type="match status" value="1"/>
</dbReference>
<dbReference type="CDD" id="cd08646">
    <property type="entry name" value="FMT_core_Met-tRNA-FMT_N"/>
    <property type="match status" value="1"/>
</dbReference>
<keyword evidence="9" id="KW-1185">Reference proteome</keyword>
<dbReference type="Proteomes" id="UP000753961">
    <property type="component" value="Unassembled WGS sequence"/>
</dbReference>
<evidence type="ECO:0000256" key="1">
    <source>
        <dbReference type="ARBA" id="ARBA00010699"/>
    </source>
</evidence>
<dbReference type="SUPFAM" id="SSF50486">
    <property type="entry name" value="FMT C-terminal domain-like"/>
    <property type="match status" value="1"/>
</dbReference>
<dbReference type="Pfam" id="PF02911">
    <property type="entry name" value="Formyl_trans_C"/>
    <property type="match status" value="1"/>
</dbReference>
<dbReference type="InterPro" id="IPR036477">
    <property type="entry name" value="Formyl_transf_N_sf"/>
</dbReference>
<dbReference type="EMBL" id="JAHVHU010000022">
    <property type="protein sequence ID" value="MBY5960058.1"/>
    <property type="molecule type" value="Genomic_DNA"/>
</dbReference>
<evidence type="ECO:0000256" key="2">
    <source>
        <dbReference type="ARBA" id="ARBA00012261"/>
    </source>
</evidence>
<dbReference type="AlphaFoldDB" id="A0A953LBS0"/>
<dbReference type="HAMAP" id="MF_00182">
    <property type="entry name" value="Formyl_trans"/>
    <property type="match status" value="1"/>
</dbReference>
<keyword evidence="3 5" id="KW-0808">Transferase</keyword>
<proteinExistence type="inferred from homology"/>
<evidence type="ECO:0000256" key="5">
    <source>
        <dbReference type="HAMAP-Rule" id="MF_00182"/>
    </source>
</evidence>
<accession>A0A953LBS0</accession>
<dbReference type="InterPro" id="IPR011034">
    <property type="entry name" value="Formyl_transferase-like_C_sf"/>
</dbReference>
<dbReference type="InterPro" id="IPR005794">
    <property type="entry name" value="Fmt"/>
</dbReference>
<reference evidence="8" key="1">
    <citation type="submission" date="2021-06" db="EMBL/GenBank/DDBJ databases">
        <title>44 bacteria genomes isolated from Dapeng, Shenzhen.</title>
        <authorList>
            <person name="Zheng W."/>
            <person name="Yu S."/>
            <person name="Huang Y."/>
        </authorList>
    </citation>
    <scope>NUCLEOTIDE SEQUENCE</scope>
    <source>
        <strain evidence="8">DP5N28-2</strain>
    </source>
</reference>
<evidence type="ECO:0000313" key="8">
    <source>
        <dbReference type="EMBL" id="MBY5960058.1"/>
    </source>
</evidence>
<comment type="caution">
    <text evidence="8">The sequence shown here is derived from an EMBL/GenBank/DDBJ whole genome shotgun (WGS) entry which is preliminary data.</text>
</comment>
<dbReference type="GO" id="GO:0005829">
    <property type="term" value="C:cytosol"/>
    <property type="evidence" value="ECO:0007669"/>
    <property type="project" value="TreeGrafter"/>
</dbReference>
<evidence type="ECO:0000256" key="4">
    <source>
        <dbReference type="ARBA" id="ARBA00022917"/>
    </source>
</evidence>
<keyword evidence="4 5" id="KW-0648">Protein biosynthesis</keyword>
<evidence type="ECO:0000256" key="3">
    <source>
        <dbReference type="ARBA" id="ARBA00022679"/>
    </source>
</evidence>
<dbReference type="CDD" id="cd08704">
    <property type="entry name" value="Met_tRNA_FMT_C"/>
    <property type="match status" value="1"/>
</dbReference>
<comment type="catalytic activity">
    <reaction evidence="5">
        <text>L-methionyl-tRNA(fMet) + (6R)-10-formyltetrahydrofolate = N-formyl-L-methionyl-tRNA(fMet) + (6S)-5,6,7,8-tetrahydrofolate + H(+)</text>
        <dbReference type="Rhea" id="RHEA:24380"/>
        <dbReference type="Rhea" id="RHEA-COMP:9952"/>
        <dbReference type="Rhea" id="RHEA-COMP:9953"/>
        <dbReference type="ChEBI" id="CHEBI:15378"/>
        <dbReference type="ChEBI" id="CHEBI:57453"/>
        <dbReference type="ChEBI" id="CHEBI:78530"/>
        <dbReference type="ChEBI" id="CHEBI:78844"/>
        <dbReference type="ChEBI" id="CHEBI:195366"/>
        <dbReference type="EC" id="2.1.2.9"/>
    </reaction>
</comment>
<comment type="similarity">
    <text evidence="1 5">Belongs to the Fmt family.</text>
</comment>
<feature type="domain" description="Formyl transferase N-terminal" evidence="6">
    <location>
        <begin position="1"/>
        <end position="178"/>
    </location>
</feature>
<name>A0A953LBS0_9BACT</name>
<dbReference type="InterPro" id="IPR044135">
    <property type="entry name" value="Met-tRNA-FMT_C"/>
</dbReference>
<protein>
    <recommendedName>
        <fullName evidence="2 5">Methionyl-tRNA formyltransferase</fullName>
        <ecNumber evidence="2 5">2.1.2.9</ecNumber>
    </recommendedName>
</protein>
<dbReference type="EC" id="2.1.2.9" evidence="2 5"/>
<dbReference type="InterPro" id="IPR041711">
    <property type="entry name" value="Met-tRNA-FMT_N"/>
</dbReference>
<gene>
    <name evidence="5 8" type="primary">fmt</name>
    <name evidence="8" type="ORF">KUV50_18040</name>
</gene>
<feature type="binding site" evidence="5">
    <location>
        <begin position="109"/>
        <end position="112"/>
    </location>
    <ligand>
        <name>(6S)-5,6,7,8-tetrahydrofolate</name>
        <dbReference type="ChEBI" id="CHEBI:57453"/>
    </ligand>
</feature>
<dbReference type="InterPro" id="IPR005793">
    <property type="entry name" value="Formyl_trans_C"/>
</dbReference>
<comment type="function">
    <text evidence="5">Attaches a formyl group to the free amino group of methionyl-tRNA(fMet). The formyl group appears to play a dual role in the initiator identity of N-formylmethionyl-tRNA by promoting its recognition by IF2 and preventing the misappropriation of this tRNA by the elongation apparatus.</text>
</comment>
<dbReference type="SUPFAM" id="SSF53328">
    <property type="entry name" value="Formyltransferase"/>
    <property type="match status" value="1"/>
</dbReference>
<evidence type="ECO:0000259" key="6">
    <source>
        <dbReference type="Pfam" id="PF00551"/>
    </source>
</evidence>
<dbReference type="InterPro" id="IPR002376">
    <property type="entry name" value="Formyl_transf_N"/>
</dbReference>
<dbReference type="GO" id="GO:0004479">
    <property type="term" value="F:methionyl-tRNA formyltransferase activity"/>
    <property type="evidence" value="ECO:0007669"/>
    <property type="project" value="UniProtKB-UniRule"/>
</dbReference>
<dbReference type="PANTHER" id="PTHR11138">
    <property type="entry name" value="METHIONYL-TRNA FORMYLTRANSFERASE"/>
    <property type="match status" value="1"/>
</dbReference>
<evidence type="ECO:0000259" key="7">
    <source>
        <dbReference type="Pfam" id="PF02911"/>
    </source>
</evidence>
<feature type="domain" description="Formyl transferase C-terminal" evidence="7">
    <location>
        <begin position="208"/>
        <end position="300"/>
    </location>
</feature>
<dbReference type="PANTHER" id="PTHR11138:SF5">
    <property type="entry name" value="METHIONYL-TRNA FORMYLTRANSFERASE, MITOCHONDRIAL"/>
    <property type="match status" value="1"/>
</dbReference>